<dbReference type="GO" id="GO:0006047">
    <property type="term" value="P:UDP-N-acetylglucosamine metabolic process"/>
    <property type="evidence" value="ECO:0007669"/>
    <property type="project" value="TreeGrafter"/>
</dbReference>
<keyword evidence="8" id="KW-0677">Repeat</keyword>
<dbReference type="Gene3D" id="3.60.20.10">
    <property type="entry name" value="Glutamine Phosphoribosylpyrophosphate, subunit 1, domain 1"/>
    <property type="match status" value="1"/>
</dbReference>
<feature type="domain" description="SIS" evidence="13">
    <location>
        <begin position="454"/>
        <end position="592"/>
    </location>
</feature>
<dbReference type="FunFam" id="3.60.20.10:FF:000006">
    <property type="entry name" value="Glutamine--fructose-6-phosphate aminotransferase [isomerizing]"/>
    <property type="match status" value="1"/>
</dbReference>
<dbReference type="HAMAP" id="MF_00164">
    <property type="entry name" value="GlmS"/>
    <property type="match status" value="1"/>
</dbReference>
<proteinExistence type="inferred from homology"/>
<evidence type="ECO:0000256" key="4">
    <source>
        <dbReference type="ARBA" id="ARBA00016090"/>
    </source>
</evidence>
<dbReference type="SUPFAM" id="SSF56235">
    <property type="entry name" value="N-terminal nucleophile aminohydrolases (Ntn hydrolases)"/>
    <property type="match status" value="1"/>
</dbReference>
<evidence type="ECO:0000256" key="8">
    <source>
        <dbReference type="ARBA" id="ARBA00022737"/>
    </source>
</evidence>
<accession>A0AAP2Z048</accession>
<dbReference type="PANTHER" id="PTHR10937">
    <property type="entry name" value="GLUCOSAMINE--FRUCTOSE-6-PHOSPHATE AMINOTRANSFERASE, ISOMERIZING"/>
    <property type="match status" value="1"/>
</dbReference>
<evidence type="ECO:0000259" key="13">
    <source>
        <dbReference type="PROSITE" id="PS51464"/>
    </source>
</evidence>
<dbReference type="InterPro" id="IPR035466">
    <property type="entry name" value="GlmS/AgaS_SIS"/>
</dbReference>
<dbReference type="Gene3D" id="3.40.50.10490">
    <property type="entry name" value="Glucose-6-phosphate isomerase like protein, domain 1"/>
    <property type="match status" value="2"/>
</dbReference>
<feature type="domain" description="SIS" evidence="13">
    <location>
        <begin position="281"/>
        <end position="421"/>
    </location>
</feature>
<sequence length="602" mass="65502">MCGITGFIGDTDALSKIVRGLYRLEYRGYDSAGVALLEGDPADLAVYKSAGRVGDLEVPTVSDATCGIGHTRWSTHGKPTDENAHPHTDCTEHFAVVHNGVIANYDELRGDLETHEFTSQTDTEVVPHLLEEEYSETSDLRAAVESVTDRLEGSYALGVIAEESDRIVCARHNSPLVVGHGEDGNYIASDVTAFLDQTRDASYLLDGDVAVVSDDDVTVYADGEPVDRPIQHIEWDAQAAEKDGYQHFMRKEIHEQPWALRQVLASHVDTVDRTVDLDIDLDDDYLRNVDEIQLVACGTSYHASLYAKYLFQTLANVRTSVEVASEYEFEGGRDPTRTLVAGVTQSGETADTLDAVRRSAANGATTLGVTNSLGSTITRVVDDSIFIRAGPEIGVAATKTFSSQIATLVLLCLHVADVRGELDSADGRRLLENLRNLPSAIQQALDNESRIQAVADRYLDEDAFFYIGRRMGNPVSLEGALKLKEISYDHAEGFPAGELKHGPLALITEETPVIALLTDGSRPDDTITNVKEVQARGAPVIGLASEGTGNGTLEERIEVPSLGRLEPLVANVYLQLFAYHLADQKGRPIDKPRNLAKSVTVR</sequence>
<dbReference type="GO" id="GO:0004360">
    <property type="term" value="F:glutamine-fructose-6-phosphate transaminase (isomerizing) activity"/>
    <property type="evidence" value="ECO:0007669"/>
    <property type="project" value="UniProtKB-UniRule"/>
</dbReference>
<dbReference type="Proteomes" id="UP001321018">
    <property type="component" value="Unassembled WGS sequence"/>
</dbReference>
<dbReference type="PANTHER" id="PTHR10937:SF0">
    <property type="entry name" value="GLUTAMINE--FRUCTOSE-6-PHOSPHATE TRANSAMINASE (ISOMERIZING)"/>
    <property type="match status" value="1"/>
</dbReference>
<dbReference type="NCBIfam" id="TIGR01135">
    <property type="entry name" value="glmS"/>
    <property type="match status" value="1"/>
</dbReference>
<dbReference type="CDD" id="cd00714">
    <property type="entry name" value="GFAT"/>
    <property type="match status" value="1"/>
</dbReference>
<keyword evidence="9" id="KW-0315">Glutamine amidotransferase</keyword>
<evidence type="ECO:0000256" key="11">
    <source>
        <dbReference type="HAMAP-Rule" id="MF_00164"/>
    </source>
</evidence>
<dbReference type="PROSITE" id="PS51278">
    <property type="entry name" value="GATASE_TYPE_2"/>
    <property type="match status" value="1"/>
</dbReference>
<keyword evidence="5 11" id="KW-0963">Cytoplasm</keyword>
<dbReference type="RefSeq" id="WP_338004609.1">
    <property type="nucleotide sequence ID" value="NZ_JAOPKA010000010.1"/>
</dbReference>
<dbReference type="CDD" id="cd05008">
    <property type="entry name" value="SIS_GlmS_GlmD_1"/>
    <property type="match status" value="1"/>
</dbReference>
<evidence type="ECO:0000256" key="10">
    <source>
        <dbReference type="ARBA" id="ARBA00055466"/>
    </source>
</evidence>
<dbReference type="AlphaFoldDB" id="A0AAP2Z048"/>
<feature type="active site" description="Nucleophile; for GATase activity" evidence="11">
    <location>
        <position position="2"/>
    </location>
</feature>
<evidence type="ECO:0000256" key="1">
    <source>
        <dbReference type="ARBA" id="ARBA00001031"/>
    </source>
</evidence>
<dbReference type="PROSITE" id="PS51464">
    <property type="entry name" value="SIS"/>
    <property type="match status" value="2"/>
</dbReference>
<evidence type="ECO:0000259" key="12">
    <source>
        <dbReference type="PROSITE" id="PS51278"/>
    </source>
</evidence>
<evidence type="ECO:0000313" key="15">
    <source>
        <dbReference type="Proteomes" id="UP001321018"/>
    </source>
</evidence>
<keyword evidence="7 11" id="KW-0808">Transferase</keyword>
<dbReference type="InterPro" id="IPR017932">
    <property type="entry name" value="GATase_2_dom"/>
</dbReference>
<gene>
    <name evidence="11 14" type="primary">glmS</name>
    <name evidence="14" type="ORF">OB960_15495</name>
</gene>
<dbReference type="CDD" id="cd05009">
    <property type="entry name" value="SIS_GlmS_GlmD_2"/>
    <property type="match status" value="1"/>
</dbReference>
<dbReference type="EC" id="2.6.1.16" evidence="3 11"/>
<organism evidence="14 15">
    <name type="scientific">Natronoglomus mannanivorans</name>
    <dbReference type="NCBI Taxonomy" id="2979990"/>
    <lineage>
        <taxon>Archaea</taxon>
        <taxon>Methanobacteriati</taxon>
        <taxon>Methanobacteriota</taxon>
        <taxon>Stenosarchaea group</taxon>
        <taxon>Halobacteria</taxon>
        <taxon>Halobacteriales</taxon>
        <taxon>Natrialbaceae</taxon>
        <taxon>Natronoglomus</taxon>
    </lineage>
</organism>
<reference evidence="14" key="1">
    <citation type="submission" date="2022-09" db="EMBL/GenBank/DDBJ databases">
        <title>Enrichment on poylsaccharides allowed isolation of novel metabolic and taxonomic groups of Haloarchaea.</title>
        <authorList>
            <person name="Sorokin D.Y."/>
            <person name="Elcheninov A.G."/>
            <person name="Khizhniak T.V."/>
            <person name="Kolganova T.V."/>
            <person name="Kublanov I.V."/>
        </authorList>
    </citation>
    <scope>NUCLEOTIDE SEQUENCE</scope>
    <source>
        <strain evidence="14">AArc-xg1-1</strain>
    </source>
</reference>
<dbReference type="InterPro" id="IPR005855">
    <property type="entry name" value="GFAT"/>
</dbReference>
<evidence type="ECO:0000256" key="3">
    <source>
        <dbReference type="ARBA" id="ARBA00012916"/>
    </source>
</evidence>
<dbReference type="Pfam" id="PF13522">
    <property type="entry name" value="GATase_6"/>
    <property type="match status" value="1"/>
</dbReference>
<dbReference type="GO" id="GO:0005737">
    <property type="term" value="C:cytoplasm"/>
    <property type="evidence" value="ECO:0007669"/>
    <property type="project" value="UniProtKB-SubCell"/>
</dbReference>
<feature type="active site" description="For Fru-6P isomerization activity" evidence="11">
    <location>
        <position position="597"/>
    </location>
</feature>
<feature type="domain" description="Glutamine amidotransferase type-2" evidence="12">
    <location>
        <begin position="2"/>
        <end position="215"/>
    </location>
</feature>
<dbReference type="InterPro" id="IPR046348">
    <property type="entry name" value="SIS_dom_sf"/>
</dbReference>
<comment type="subcellular location">
    <subcellularLocation>
        <location evidence="2 11">Cytoplasm</location>
    </subcellularLocation>
</comment>
<evidence type="ECO:0000256" key="2">
    <source>
        <dbReference type="ARBA" id="ARBA00004496"/>
    </source>
</evidence>
<dbReference type="NCBIfam" id="NF001484">
    <property type="entry name" value="PRK00331.1"/>
    <property type="match status" value="1"/>
</dbReference>
<comment type="function">
    <text evidence="10 11">Catalyzes the first step in hexosamine metabolism, converting fructose-6P into glucosamine-6P using glutamine as a nitrogen source.</text>
</comment>
<dbReference type="SUPFAM" id="SSF53697">
    <property type="entry name" value="SIS domain"/>
    <property type="match status" value="1"/>
</dbReference>
<evidence type="ECO:0000256" key="5">
    <source>
        <dbReference type="ARBA" id="ARBA00022490"/>
    </source>
</evidence>
<dbReference type="GO" id="GO:0006487">
    <property type="term" value="P:protein N-linked glycosylation"/>
    <property type="evidence" value="ECO:0007669"/>
    <property type="project" value="TreeGrafter"/>
</dbReference>
<dbReference type="GO" id="GO:0005975">
    <property type="term" value="P:carbohydrate metabolic process"/>
    <property type="evidence" value="ECO:0007669"/>
    <property type="project" value="UniProtKB-UniRule"/>
</dbReference>
<dbReference type="GO" id="GO:0006002">
    <property type="term" value="P:fructose 6-phosphate metabolic process"/>
    <property type="evidence" value="ECO:0007669"/>
    <property type="project" value="TreeGrafter"/>
</dbReference>
<keyword evidence="6 11" id="KW-0032">Aminotransferase</keyword>
<dbReference type="GO" id="GO:0097367">
    <property type="term" value="F:carbohydrate derivative binding"/>
    <property type="evidence" value="ECO:0007669"/>
    <property type="project" value="InterPro"/>
</dbReference>
<dbReference type="Pfam" id="PF01380">
    <property type="entry name" value="SIS"/>
    <property type="match status" value="2"/>
</dbReference>
<dbReference type="InterPro" id="IPR047084">
    <property type="entry name" value="GFAT_N"/>
</dbReference>
<comment type="caution">
    <text evidence="14">The sequence shown here is derived from an EMBL/GenBank/DDBJ whole genome shotgun (WGS) entry which is preliminary data.</text>
</comment>
<comment type="subunit">
    <text evidence="11">Homodimer.</text>
</comment>
<dbReference type="InterPro" id="IPR035490">
    <property type="entry name" value="GlmS/FrlB_SIS"/>
</dbReference>
<dbReference type="InterPro" id="IPR001347">
    <property type="entry name" value="SIS_dom"/>
</dbReference>
<evidence type="ECO:0000256" key="7">
    <source>
        <dbReference type="ARBA" id="ARBA00022679"/>
    </source>
</evidence>
<evidence type="ECO:0000313" key="14">
    <source>
        <dbReference type="EMBL" id="MCU4742794.1"/>
    </source>
</evidence>
<name>A0AAP2Z048_9EURY</name>
<evidence type="ECO:0000256" key="6">
    <source>
        <dbReference type="ARBA" id="ARBA00022576"/>
    </source>
</evidence>
<evidence type="ECO:0000256" key="9">
    <source>
        <dbReference type="ARBA" id="ARBA00022962"/>
    </source>
</evidence>
<protein>
    <recommendedName>
        <fullName evidence="4 11">Glutamine--fructose-6-phosphate aminotransferase [isomerizing]</fullName>
        <ecNumber evidence="3 11">2.6.1.16</ecNumber>
    </recommendedName>
    <alternativeName>
        <fullName evidence="11">D-fructose-6-phosphate amidotransferase</fullName>
    </alternativeName>
    <alternativeName>
        <fullName evidence="11">GFAT</fullName>
    </alternativeName>
    <alternativeName>
        <fullName evidence="11">Glucosamine-6-phosphate synthase</fullName>
    </alternativeName>
    <alternativeName>
        <fullName evidence="11">Hexosephosphate aminotransferase</fullName>
    </alternativeName>
    <alternativeName>
        <fullName evidence="11">L-glutamine--D-fructose-6-phosphate amidotransferase</fullName>
    </alternativeName>
</protein>
<dbReference type="EMBL" id="JAOPKA010000010">
    <property type="protein sequence ID" value="MCU4742794.1"/>
    <property type="molecule type" value="Genomic_DNA"/>
</dbReference>
<dbReference type="InterPro" id="IPR029055">
    <property type="entry name" value="Ntn_hydrolases_N"/>
</dbReference>
<dbReference type="FunFam" id="3.40.50.10490:FF:000001">
    <property type="entry name" value="Glutamine--fructose-6-phosphate aminotransferase [isomerizing]"/>
    <property type="match status" value="1"/>
</dbReference>
<feature type="initiator methionine" description="Removed" evidence="11">
    <location>
        <position position="1"/>
    </location>
</feature>
<comment type="catalytic activity">
    <reaction evidence="1 11">
        <text>D-fructose 6-phosphate + L-glutamine = D-glucosamine 6-phosphate + L-glutamate</text>
        <dbReference type="Rhea" id="RHEA:13237"/>
        <dbReference type="ChEBI" id="CHEBI:29985"/>
        <dbReference type="ChEBI" id="CHEBI:58359"/>
        <dbReference type="ChEBI" id="CHEBI:58725"/>
        <dbReference type="ChEBI" id="CHEBI:61527"/>
        <dbReference type="EC" id="2.6.1.16"/>
    </reaction>
</comment>